<reference evidence="4 5" key="1">
    <citation type="submission" date="2024-01" db="EMBL/GenBank/DDBJ databases">
        <title>The complete chloroplast genome sequence of Lithospermum erythrorhizon: insights into the phylogenetic relationship among Boraginaceae species and the maternal lineages of purple gromwells.</title>
        <authorList>
            <person name="Okada T."/>
            <person name="Watanabe K."/>
        </authorList>
    </citation>
    <scope>NUCLEOTIDE SEQUENCE [LARGE SCALE GENOMIC DNA]</scope>
</reference>
<feature type="repeat" description="PPR" evidence="3">
    <location>
        <begin position="694"/>
        <end position="728"/>
    </location>
</feature>
<dbReference type="Pfam" id="PF13041">
    <property type="entry name" value="PPR_2"/>
    <property type="match status" value="3"/>
</dbReference>
<feature type="repeat" description="PPR" evidence="3">
    <location>
        <begin position="330"/>
        <end position="364"/>
    </location>
</feature>
<protein>
    <submittedName>
        <fullName evidence="4">Chaperone</fullName>
    </submittedName>
</protein>
<dbReference type="InterPro" id="IPR002885">
    <property type="entry name" value="PPR_rpt"/>
</dbReference>
<evidence type="ECO:0000256" key="2">
    <source>
        <dbReference type="ARBA" id="ARBA00022737"/>
    </source>
</evidence>
<keyword evidence="2" id="KW-0677">Repeat</keyword>
<feature type="repeat" description="PPR" evidence="3">
    <location>
        <begin position="484"/>
        <end position="518"/>
    </location>
</feature>
<dbReference type="PANTHER" id="PTHR46128">
    <property type="entry name" value="MITOCHONDRIAL GROUP I INTRON SPLICING FACTOR CCM1"/>
    <property type="match status" value="1"/>
</dbReference>
<sequence length="854" mass="97082">MMFVSKLHIFNTKTRMFISKQMLTKRTVSLISIPFSRIPFCTNASSSSVMEDSKQIVDTLISIFPKRPQNEEQNQQLKDLGLMITANIVENALKGFKNWKIAQEFFYWASKQNNYVHNCYTYNAMAYMLVHARQNDALRNLAIEVVNSRCFMSPGALGFFVRCLGSQGLVNEANFLFDEVKRLNLCTPNVYSYNCLLEAISKSGDVCLIESRLNEMMGFNWVLDKYALTPLLYCYCQAGEFVKAIDVFNRMDDSGWVDSYIFSILVVSFSKRGEVDKAYELIEKMENQKSYGCLTEKTCCVLIHGFVKEGRVDRALQLLDKMHRLGYNADISIYDVLIDELCSIKQFEKALLLFWEMIELGIQPDMKILTKLVSCVPEDDDIIPLLKSWKGDLTNKNRTLLFNSVLKGLIGRSSIDKAYELLRAALADGFQDDNERTKIIGNGKIVVPDTTSFETIISGLCQANKLDLALDLFRDMDHIGCKRSVLLYNNIIDCLSHSDRVSYCYTLLNEMKNSGFQPTEFTHNSIFGYLCRHEDVEGAMNMLRAMRTQGHKPWIKYYTLLVRKLCKHRRAIEACNFISAMAHEGFLPDIVAHTIALDGLFMIGEPEKALKLFRDLCSSGYCPDVVAYNVIIKGLCKEKRLLESHDLLNEMLNKGLVPSVVTYNLLIDGWCKYGDIDKATKCLSKMFEEKREPNVISYSTLIDGFCDSGRPVEALNLWVEMKEKGCLPNRIAYMALINGLCKCRKLDEAILYLGEMEMKDMIPDPFIYVAIIDTSLSHSDPVLALNVLKKMVQTKTFPDPNDKNHGILKYSVMVLYKDPRTSSDVKNLIDKGGLPTHFCASAEGNATDIVHQVI</sequence>
<feature type="repeat" description="PPR" evidence="3">
    <location>
        <begin position="224"/>
        <end position="258"/>
    </location>
</feature>
<dbReference type="NCBIfam" id="TIGR00756">
    <property type="entry name" value="PPR"/>
    <property type="match status" value="12"/>
</dbReference>
<dbReference type="InterPro" id="IPR050872">
    <property type="entry name" value="PPR_P_subfamily"/>
</dbReference>
<evidence type="ECO:0000256" key="3">
    <source>
        <dbReference type="PROSITE-ProRule" id="PRU00708"/>
    </source>
</evidence>
<dbReference type="EMBL" id="BAABME010011594">
    <property type="protein sequence ID" value="GAA0184009.1"/>
    <property type="molecule type" value="Genomic_DNA"/>
</dbReference>
<organism evidence="4 5">
    <name type="scientific">Lithospermum erythrorhizon</name>
    <name type="common">Purple gromwell</name>
    <name type="synonym">Lithospermum officinale var. erythrorhizon</name>
    <dbReference type="NCBI Taxonomy" id="34254"/>
    <lineage>
        <taxon>Eukaryota</taxon>
        <taxon>Viridiplantae</taxon>
        <taxon>Streptophyta</taxon>
        <taxon>Embryophyta</taxon>
        <taxon>Tracheophyta</taxon>
        <taxon>Spermatophyta</taxon>
        <taxon>Magnoliopsida</taxon>
        <taxon>eudicotyledons</taxon>
        <taxon>Gunneridae</taxon>
        <taxon>Pentapetalae</taxon>
        <taxon>asterids</taxon>
        <taxon>lamiids</taxon>
        <taxon>Boraginales</taxon>
        <taxon>Boraginaceae</taxon>
        <taxon>Boraginoideae</taxon>
        <taxon>Lithospermeae</taxon>
        <taxon>Lithospermum</taxon>
    </lineage>
</organism>
<dbReference type="InterPro" id="IPR011990">
    <property type="entry name" value="TPR-like_helical_dom_sf"/>
</dbReference>
<keyword evidence="5" id="KW-1185">Reference proteome</keyword>
<evidence type="ECO:0000313" key="4">
    <source>
        <dbReference type="EMBL" id="GAA0184009.1"/>
    </source>
</evidence>
<dbReference type="Gene3D" id="1.25.40.10">
    <property type="entry name" value="Tetratricopeptide repeat domain"/>
    <property type="match status" value="7"/>
</dbReference>
<dbReference type="SUPFAM" id="SSF81901">
    <property type="entry name" value="HCP-like"/>
    <property type="match status" value="2"/>
</dbReference>
<feature type="repeat" description="PPR" evidence="3">
    <location>
        <begin position="729"/>
        <end position="763"/>
    </location>
</feature>
<feature type="repeat" description="PPR" evidence="3">
    <location>
        <begin position="659"/>
        <end position="693"/>
    </location>
</feature>
<comment type="caution">
    <text evidence="4">The sequence shown here is derived from an EMBL/GenBank/DDBJ whole genome shotgun (WGS) entry which is preliminary data.</text>
</comment>
<feature type="repeat" description="PPR" evidence="3">
    <location>
        <begin position="295"/>
        <end position="329"/>
    </location>
</feature>
<feature type="repeat" description="PPR" evidence="3">
    <location>
        <begin position="589"/>
        <end position="623"/>
    </location>
</feature>
<accession>A0AAV3RUA8</accession>
<dbReference type="PROSITE" id="PS51375">
    <property type="entry name" value="PPR"/>
    <property type="match status" value="11"/>
</dbReference>
<dbReference type="PANTHER" id="PTHR46128:SF356">
    <property type="entry name" value="PENTACOTRIPEPTIDE-REPEAT REGION OF PRORP DOMAIN-CONTAINING PROTEIN"/>
    <property type="match status" value="1"/>
</dbReference>
<dbReference type="AlphaFoldDB" id="A0AAV3RUA8"/>
<dbReference type="Pfam" id="PF12854">
    <property type="entry name" value="PPR_1"/>
    <property type="match status" value="1"/>
</dbReference>
<comment type="similarity">
    <text evidence="1">Belongs to the PPR family. P subfamily.</text>
</comment>
<name>A0AAV3RUA8_LITER</name>
<gene>
    <name evidence="4" type="ORF">LIER_31323</name>
</gene>
<feature type="repeat" description="PPR" evidence="3">
    <location>
        <begin position="519"/>
        <end position="553"/>
    </location>
</feature>
<proteinExistence type="inferred from homology"/>
<dbReference type="Pfam" id="PF01535">
    <property type="entry name" value="PPR"/>
    <property type="match status" value="5"/>
</dbReference>
<feature type="repeat" description="PPR" evidence="3">
    <location>
        <begin position="624"/>
        <end position="658"/>
    </location>
</feature>
<dbReference type="Proteomes" id="UP001454036">
    <property type="component" value="Unassembled WGS sequence"/>
</dbReference>
<feature type="repeat" description="PPR" evidence="3">
    <location>
        <begin position="449"/>
        <end position="483"/>
    </location>
</feature>
<evidence type="ECO:0000313" key="5">
    <source>
        <dbReference type="Proteomes" id="UP001454036"/>
    </source>
</evidence>
<evidence type="ECO:0000256" key="1">
    <source>
        <dbReference type="ARBA" id="ARBA00007626"/>
    </source>
</evidence>